<feature type="transmembrane region" description="Helical" evidence="1">
    <location>
        <begin position="158"/>
        <end position="179"/>
    </location>
</feature>
<dbReference type="Gene3D" id="2.40.10.220">
    <property type="entry name" value="predicted glycosyltransferase like domains"/>
    <property type="match status" value="1"/>
</dbReference>
<dbReference type="SUPFAM" id="SSF141371">
    <property type="entry name" value="PilZ domain-like"/>
    <property type="match status" value="1"/>
</dbReference>
<dbReference type="Proteomes" id="UP001058514">
    <property type="component" value="Chromosome"/>
</dbReference>
<name>A0A0P1HC47_9RHOB</name>
<protein>
    <submittedName>
        <fullName evidence="4">PilZ domain protein</fullName>
    </submittedName>
    <submittedName>
        <fullName evidence="5">PilZ domain-containing protein</fullName>
    </submittedName>
</protein>
<feature type="chain" id="PRO_5006064283" evidence="2">
    <location>
        <begin position="24"/>
        <end position="295"/>
    </location>
</feature>
<organism evidence="4 6">
    <name type="scientific">Leisingera aquaemixtae</name>
    <dbReference type="NCBI Taxonomy" id="1396826"/>
    <lineage>
        <taxon>Bacteria</taxon>
        <taxon>Pseudomonadati</taxon>
        <taxon>Pseudomonadota</taxon>
        <taxon>Alphaproteobacteria</taxon>
        <taxon>Rhodobacterales</taxon>
        <taxon>Roseobacteraceae</taxon>
        <taxon>Leisingera</taxon>
    </lineage>
</organism>
<keyword evidence="2" id="KW-0732">Signal</keyword>
<sequence>MRQWLSIAATLLVIGLLPGHASAGCAVHRDLSDLHRATKGFLSYLRTGEGAYSVQHLRSWISTNPPAPLRQRMRAVGIQSVEPGAMELLKRQTVLLQILDTQGRAAALESARHMGIRELAAEFGTRVEALPCDQVKDDGHGSKLVAVNAADARQRQQIINAAIAWVSFLVLGGSVLYFLDRIGIRRIRRTKRYPCSVPCVLQAGGRTVPAHLVDLSRAGAKVRPDAPCEIPARVTLTFGGYTLDASVRWQTADYFGVQFARDFNFLQLHRLLEAFPMEDEDGPPRAARMPPGLGI</sequence>
<reference evidence="5" key="2">
    <citation type="submission" date="2021-08" db="EMBL/GenBank/DDBJ databases">
        <authorList>
            <person name="Nwanade C."/>
            <person name="Wang M."/>
            <person name="Masoudi A."/>
            <person name="Yu Z."/>
            <person name="Liu J."/>
        </authorList>
    </citation>
    <scope>NUCLEOTIDE SEQUENCE</scope>
    <source>
        <strain evidence="5">S166</strain>
    </source>
</reference>
<dbReference type="Pfam" id="PF07238">
    <property type="entry name" value="PilZ"/>
    <property type="match status" value="1"/>
</dbReference>
<reference evidence="4 6" key="1">
    <citation type="submission" date="2015-09" db="EMBL/GenBank/DDBJ databases">
        <authorList>
            <consortium name="Swine Surveillance"/>
        </authorList>
    </citation>
    <scope>NUCLEOTIDE SEQUENCE [LARGE SCALE GENOMIC DNA]</scope>
    <source>
        <strain evidence="4 6">CECT 8399</strain>
    </source>
</reference>
<dbReference type="EMBL" id="CYSR01000030">
    <property type="protein sequence ID" value="CUI01017.1"/>
    <property type="molecule type" value="Genomic_DNA"/>
</dbReference>
<keyword evidence="1" id="KW-0812">Transmembrane</keyword>
<dbReference type="GO" id="GO:0035438">
    <property type="term" value="F:cyclic-di-GMP binding"/>
    <property type="evidence" value="ECO:0007669"/>
    <property type="project" value="InterPro"/>
</dbReference>
<evidence type="ECO:0000313" key="5">
    <source>
        <dbReference type="EMBL" id="UWQ42984.1"/>
    </source>
</evidence>
<accession>A0A0P1HC47</accession>
<evidence type="ECO:0000313" key="4">
    <source>
        <dbReference type="EMBL" id="CUI01017.1"/>
    </source>
</evidence>
<dbReference type="InterPro" id="IPR009875">
    <property type="entry name" value="PilZ_domain"/>
</dbReference>
<dbReference type="AlphaFoldDB" id="A0A0P1HC47"/>
<evidence type="ECO:0000256" key="1">
    <source>
        <dbReference type="SAM" id="Phobius"/>
    </source>
</evidence>
<evidence type="ECO:0000259" key="3">
    <source>
        <dbReference type="Pfam" id="PF07238"/>
    </source>
</evidence>
<evidence type="ECO:0000313" key="6">
    <source>
        <dbReference type="Proteomes" id="UP000051326"/>
    </source>
</evidence>
<dbReference type="RefSeq" id="WP_058287044.1">
    <property type="nucleotide sequence ID" value="NZ_CP041159.1"/>
</dbReference>
<evidence type="ECO:0000256" key="2">
    <source>
        <dbReference type="SAM" id="SignalP"/>
    </source>
</evidence>
<keyword evidence="1" id="KW-1133">Transmembrane helix</keyword>
<evidence type="ECO:0000313" key="7">
    <source>
        <dbReference type="Proteomes" id="UP001058514"/>
    </source>
</evidence>
<dbReference type="EMBL" id="CP081051">
    <property type="protein sequence ID" value="UWQ42984.1"/>
    <property type="molecule type" value="Genomic_DNA"/>
</dbReference>
<keyword evidence="1" id="KW-0472">Membrane</keyword>
<dbReference type="PROSITE" id="PS51257">
    <property type="entry name" value="PROKAR_LIPOPROTEIN"/>
    <property type="match status" value="1"/>
</dbReference>
<feature type="domain" description="PilZ" evidence="3">
    <location>
        <begin position="188"/>
        <end position="267"/>
    </location>
</feature>
<keyword evidence="7" id="KW-1185">Reference proteome</keyword>
<gene>
    <name evidence="5" type="ORF">K3718_07820</name>
    <name evidence="4" type="ORF">PHA8399_03157</name>
</gene>
<proteinExistence type="predicted"/>
<dbReference type="Proteomes" id="UP000051326">
    <property type="component" value="Unassembled WGS sequence"/>
</dbReference>
<feature type="signal peptide" evidence="2">
    <location>
        <begin position="1"/>
        <end position="23"/>
    </location>
</feature>